<keyword evidence="5" id="KW-1185">Reference proteome</keyword>
<dbReference type="OrthoDB" id="405906at2759"/>
<feature type="transmembrane region" description="Helical" evidence="2">
    <location>
        <begin position="82"/>
        <end position="103"/>
    </location>
</feature>
<evidence type="ECO:0000313" key="4">
    <source>
        <dbReference type="EMBL" id="KAF2645780.1"/>
    </source>
</evidence>
<name>A0A6A6SE03_9PLEO</name>
<protein>
    <recommendedName>
        <fullName evidence="3">DUF7703 domain-containing protein</fullName>
    </recommendedName>
</protein>
<reference evidence="4" key="1">
    <citation type="journal article" date="2020" name="Stud. Mycol.">
        <title>101 Dothideomycetes genomes: a test case for predicting lifestyles and emergence of pathogens.</title>
        <authorList>
            <person name="Haridas S."/>
            <person name="Albert R."/>
            <person name="Binder M."/>
            <person name="Bloem J."/>
            <person name="Labutti K."/>
            <person name="Salamov A."/>
            <person name="Andreopoulos B."/>
            <person name="Baker S."/>
            <person name="Barry K."/>
            <person name="Bills G."/>
            <person name="Bluhm B."/>
            <person name="Cannon C."/>
            <person name="Castanera R."/>
            <person name="Culley D."/>
            <person name="Daum C."/>
            <person name="Ezra D."/>
            <person name="Gonzalez J."/>
            <person name="Henrissat B."/>
            <person name="Kuo A."/>
            <person name="Liang C."/>
            <person name="Lipzen A."/>
            <person name="Lutzoni F."/>
            <person name="Magnuson J."/>
            <person name="Mondo S."/>
            <person name="Nolan M."/>
            <person name="Ohm R."/>
            <person name="Pangilinan J."/>
            <person name="Park H.-J."/>
            <person name="Ramirez L."/>
            <person name="Alfaro M."/>
            <person name="Sun H."/>
            <person name="Tritt A."/>
            <person name="Yoshinaga Y."/>
            <person name="Zwiers L.-H."/>
            <person name="Turgeon B."/>
            <person name="Goodwin S."/>
            <person name="Spatafora J."/>
            <person name="Crous P."/>
            <person name="Grigoriev I."/>
        </authorList>
    </citation>
    <scope>NUCLEOTIDE SEQUENCE</scope>
    <source>
        <strain evidence="4">CBS 473.64</strain>
    </source>
</reference>
<evidence type="ECO:0000256" key="1">
    <source>
        <dbReference type="SAM" id="MobiDB-lite"/>
    </source>
</evidence>
<accession>A0A6A6SE03</accession>
<gene>
    <name evidence="4" type="ORF">P280DRAFT_129122</name>
</gene>
<dbReference type="PANTHER" id="PTHR37013:SF3">
    <property type="entry name" value="INTEGRAL MEMBRANE PROTEIN (AFU_ORTHOLOGUE AFUA_1G05950)"/>
    <property type="match status" value="1"/>
</dbReference>
<dbReference type="Pfam" id="PF24802">
    <property type="entry name" value="DUF7703"/>
    <property type="match status" value="1"/>
</dbReference>
<keyword evidence="2" id="KW-1133">Transmembrane helix</keyword>
<organism evidence="4 5">
    <name type="scientific">Massarina eburnea CBS 473.64</name>
    <dbReference type="NCBI Taxonomy" id="1395130"/>
    <lineage>
        <taxon>Eukaryota</taxon>
        <taxon>Fungi</taxon>
        <taxon>Dikarya</taxon>
        <taxon>Ascomycota</taxon>
        <taxon>Pezizomycotina</taxon>
        <taxon>Dothideomycetes</taxon>
        <taxon>Pleosporomycetidae</taxon>
        <taxon>Pleosporales</taxon>
        <taxon>Massarineae</taxon>
        <taxon>Massarinaceae</taxon>
        <taxon>Massarina</taxon>
    </lineage>
</organism>
<evidence type="ECO:0000259" key="3">
    <source>
        <dbReference type="Pfam" id="PF24802"/>
    </source>
</evidence>
<feature type="domain" description="DUF7703" evidence="3">
    <location>
        <begin position="51"/>
        <end position="308"/>
    </location>
</feature>
<dbReference type="AlphaFoldDB" id="A0A6A6SE03"/>
<dbReference type="EMBL" id="MU006777">
    <property type="protein sequence ID" value="KAF2645780.1"/>
    <property type="molecule type" value="Genomic_DNA"/>
</dbReference>
<dbReference type="PANTHER" id="PTHR37013">
    <property type="entry name" value="INTEGRAL MEMBRANE PROTEIN (AFU_ORTHOLOGUE AFUA_1G05950)-RELATED"/>
    <property type="match status" value="1"/>
</dbReference>
<feature type="transmembrane region" description="Helical" evidence="2">
    <location>
        <begin position="151"/>
        <end position="176"/>
    </location>
</feature>
<feature type="transmembrane region" description="Helical" evidence="2">
    <location>
        <begin position="48"/>
        <end position="70"/>
    </location>
</feature>
<evidence type="ECO:0000256" key="2">
    <source>
        <dbReference type="SAM" id="Phobius"/>
    </source>
</evidence>
<feature type="region of interest" description="Disordered" evidence="1">
    <location>
        <begin position="404"/>
        <end position="439"/>
    </location>
</feature>
<feature type="transmembrane region" description="Helical" evidence="2">
    <location>
        <begin position="253"/>
        <end position="272"/>
    </location>
</feature>
<dbReference type="Proteomes" id="UP000799753">
    <property type="component" value="Unassembled WGS sequence"/>
</dbReference>
<keyword evidence="2" id="KW-0812">Transmembrane</keyword>
<evidence type="ECO:0000313" key="5">
    <source>
        <dbReference type="Proteomes" id="UP000799753"/>
    </source>
</evidence>
<feature type="transmembrane region" description="Helical" evidence="2">
    <location>
        <begin position="196"/>
        <end position="217"/>
    </location>
</feature>
<proteinExistence type="predicted"/>
<feature type="region of interest" description="Disordered" evidence="1">
    <location>
        <begin position="317"/>
        <end position="346"/>
    </location>
</feature>
<feature type="transmembrane region" description="Helical" evidence="2">
    <location>
        <begin position="115"/>
        <end position="139"/>
    </location>
</feature>
<sequence length="439" mass="48000">MSTAMATSTLSDTTTTTISALAAQSAPAQGALSSAGAGITGGYTGNSLSLQIIIAFLIGLALYNAIELLVLNLVTFNKYSGLYFWSLVVAGFGVIPYSLGFLIKFFQLLDPNASSGYVAVVLVSLGWYMMITGQSVVLWSRLHLLSNSRRILRYTLYMIIANVFFLHVPTTILTFGANSNDLSDRTLMRFVNGYSIMEKIQMAGFFVQETVLSLIYIRETLRLLKLSQSVQDDITSVIEEGDLRQGHMRKTMYQLLTVNAIIITMDVVLLAVEFANLYLIETVLKGVVYSIKLKLEFAVLGKLVQIVVTKHSNSSGVHSSLSRRVTPPIGEHRDGEGIGLEKLNSNGTARSVDGSGGGWYGHGHVRSGSAGGGGVHPWPSFVDPNLVSGDVTHAALSKINSLPREDESWEVESEKRNRRIKRSQRGSWIEEEMNKHNIG</sequence>
<dbReference type="InterPro" id="IPR056120">
    <property type="entry name" value="DUF7703"/>
</dbReference>
<keyword evidence="2" id="KW-0472">Membrane</keyword>